<proteinExistence type="predicted"/>
<name>A0ACB9GLE3_9ASTR</name>
<keyword evidence="2" id="KW-1185">Reference proteome</keyword>
<reference evidence="1 2" key="2">
    <citation type="journal article" date="2022" name="Mol. Ecol. Resour.">
        <title>The genomes of chicory, endive, great burdock and yacon provide insights into Asteraceae paleo-polyploidization history and plant inulin production.</title>
        <authorList>
            <person name="Fan W."/>
            <person name="Wang S."/>
            <person name="Wang H."/>
            <person name="Wang A."/>
            <person name="Jiang F."/>
            <person name="Liu H."/>
            <person name="Zhao H."/>
            <person name="Xu D."/>
            <person name="Zhang Y."/>
        </authorList>
    </citation>
    <scope>NUCLEOTIDE SEQUENCE [LARGE SCALE GENOMIC DNA]</scope>
    <source>
        <strain evidence="2">cv. Yunnan</strain>
        <tissue evidence="1">Leaves</tissue>
    </source>
</reference>
<reference evidence="2" key="1">
    <citation type="journal article" date="2022" name="Mol. Ecol. Resour.">
        <title>The genomes of chicory, endive, great burdock and yacon provide insights into Asteraceae palaeo-polyploidization history and plant inulin production.</title>
        <authorList>
            <person name="Fan W."/>
            <person name="Wang S."/>
            <person name="Wang H."/>
            <person name="Wang A."/>
            <person name="Jiang F."/>
            <person name="Liu H."/>
            <person name="Zhao H."/>
            <person name="Xu D."/>
            <person name="Zhang Y."/>
        </authorList>
    </citation>
    <scope>NUCLEOTIDE SEQUENCE [LARGE SCALE GENOMIC DNA]</scope>
    <source>
        <strain evidence="2">cv. Yunnan</strain>
    </source>
</reference>
<dbReference type="EMBL" id="CM042031">
    <property type="protein sequence ID" value="KAI3784217.1"/>
    <property type="molecule type" value="Genomic_DNA"/>
</dbReference>
<gene>
    <name evidence="1" type="ORF">L1987_43312</name>
</gene>
<evidence type="ECO:0000313" key="2">
    <source>
        <dbReference type="Proteomes" id="UP001056120"/>
    </source>
</evidence>
<accession>A0ACB9GLE3</accession>
<comment type="caution">
    <text evidence="1">The sequence shown here is derived from an EMBL/GenBank/DDBJ whole genome shotgun (WGS) entry which is preliminary data.</text>
</comment>
<dbReference type="Proteomes" id="UP001056120">
    <property type="component" value="Linkage Group LG14"/>
</dbReference>
<sequence>MMLTIRFQKPNWVISRAVIGQKTGEVPTDLDDDEEEYDWLVNLNDELFERFDASVDQFKMVKNKEEEIWVRAMNLYLFTPM</sequence>
<organism evidence="1 2">
    <name type="scientific">Smallanthus sonchifolius</name>
    <dbReference type="NCBI Taxonomy" id="185202"/>
    <lineage>
        <taxon>Eukaryota</taxon>
        <taxon>Viridiplantae</taxon>
        <taxon>Streptophyta</taxon>
        <taxon>Embryophyta</taxon>
        <taxon>Tracheophyta</taxon>
        <taxon>Spermatophyta</taxon>
        <taxon>Magnoliopsida</taxon>
        <taxon>eudicotyledons</taxon>
        <taxon>Gunneridae</taxon>
        <taxon>Pentapetalae</taxon>
        <taxon>asterids</taxon>
        <taxon>campanulids</taxon>
        <taxon>Asterales</taxon>
        <taxon>Asteraceae</taxon>
        <taxon>Asteroideae</taxon>
        <taxon>Heliantheae alliance</taxon>
        <taxon>Millerieae</taxon>
        <taxon>Smallanthus</taxon>
    </lineage>
</organism>
<evidence type="ECO:0000313" key="1">
    <source>
        <dbReference type="EMBL" id="KAI3784217.1"/>
    </source>
</evidence>
<protein>
    <submittedName>
        <fullName evidence="1">Uncharacterized protein</fullName>
    </submittedName>
</protein>